<evidence type="ECO:0000256" key="1">
    <source>
        <dbReference type="ARBA" id="ARBA00004273"/>
    </source>
</evidence>
<dbReference type="FunFam" id="3.40.30.10:FF:000013">
    <property type="entry name" value="Blast:Protein SCO1 homolog, mitochondrial"/>
    <property type="match status" value="1"/>
</dbReference>
<gene>
    <name evidence="12" type="ORF">MACJ_001167</name>
</gene>
<evidence type="ECO:0000256" key="10">
    <source>
        <dbReference type="PIRSR" id="PIRSR603782-2"/>
    </source>
</evidence>
<evidence type="ECO:0000313" key="13">
    <source>
        <dbReference type="Proteomes" id="UP000244803"/>
    </source>
</evidence>
<comment type="subcellular location">
    <subcellularLocation>
        <location evidence="1 8">Mitochondrion inner membrane</location>
    </subcellularLocation>
</comment>
<keyword evidence="4 8" id="KW-0999">Mitochondrion inner membrane</keyword>
<feature type="binding site" evidence="9">
    <location>
        <position position="114"/>
    </location>
    <ligand>
        <name>Cu cation</name>
        <dbReference type="ChEBI" id="CHEBI:23378"/>
    </ligand>
</feature>
<evidence type="ECO:0000256" key="11">
    <source>
        <dbReference type="SAM" id="Phobius"/>
    </source>
</evidence>
<dbReference type="CDD" id="cd02968">
    <property type="entry name" value="SCO"/>
    <property type="match status" value="1"/>
</dbReference>
<evidence type="ECO:0000256" key="5">
    <source>
        <dbReference type="ARBA" id="ARBA00023008"/>
    </source>
</evidence>
<evidence type="ECO:0000256" key="4">
    <source>
        <dbReference type="ARBA" id="ARBA00022792"/>
    </source>
</evidence>
<dbReference type="InterPro" id="IPR036249">
    <property type="entry name" value="Thioredoxin-like_sf"/>
</dbReference>
<evidence type="ECO:0000256" key="3">
    <source>
        <dbReference type="ARBA" id="ARBA00022723"/>
    </source>
</evidence>
<feature type="binding site" evidence="9">
    <location>
        <position position="200"/>
    </location>
    <ligand>
        <name>Cu cation</name>
        <dbReference type="ChEBI" id="CHEBI:23378"/>
    </ligand>
</feature>
<organism evidence="12 13">
    <name type="scientific">Theileria orientalis</name>
    <dbReference type="NCBI Taxonomy" id="68886"/>
    <lineage>
        <taxon>Eukaryota</taxon>
        <taxon>Sar</taxon>
        <taxon>Alveolata</taxon>
        <taxon>Apicomplexa</taxon>
        <taxon>Aconoidasida</taxon>
        <taxon>Piroplasmida</taxon>
        <taxon>Theileriidae</taxon>
        <taxon>Theileria</taxon>
    </lineage>
</organism>
<feature type="transmembrane region" description="Helical" evidence="11">
    <location>
        <begin position="38"/>
        <end position="56"/>
    </location>
</feature>
<dbReference type="GO" id="GO:0006878">
    <property type="term" value="P:intracellular copper ion homeostasis"/>
    <property type="evidence" value="ECO:0007669"/>
    <property type="project" value="UniProtKB-UniRule"/>
</dbReference>
<dbReference type="SUPFAM" id="SSF52833">
    <property type="entry name" value="Thioredoxin-like"/>
    <property type="match status" value="1"/>
</dbReference>
<dbReference type="Gene3D" id="3.40.30.10">
    <property type="entry name" value="Glutaredoxin"/>
    <property type="match status" value="1"/>
</dbReference>
<evidence type="ECO:0000256" key="2">
    <source>
        <dbReference type="ARBA" id="ARBA00010996"/>
    </source>
</evidence>
<keyword evidence="11" id="KW-0812">Transmembrane</keyword>
<evidence type="ECO:0000313" key="12">
    <source>
        <dbReference type="EMBL" id="UKJ90236.1"/>
    </source>
</evidence>
<dbReference type="AlphaFoldDB" id="A0A976M7Y0"/>
<keyword evidence="5 9" id="KW-0186">Copper</keyword>
<reference evidence="12" key="1">
    <citation type="submission" date="2022-07" db="EMBL/GenBank/DDBJ databases">
        <title>Evaluation of T. orientalis genome assembly methods using nanopore sequencing and analysis of variation between genomes.</title>
        <authorList>
            <person name="Yam J."/>
            <person name="Micallef M.L."/>
            <person name="Liu M."/>
            <person name="Djordjevic S.P."/>
            <person name="Bogema D.R."/>
            <person name="Jenkins C."/>
        </authorList>
    </citation>
    <scope>NUCLEOTIDE SEQUENCE</scope>
    <source>
        <strain evidence="12">Fish Creek</strain>
    </source>
</reference>
<evidence type="ECO:0000256" key="7">
    <source>
        <dbReference type="ARBA" id="ARBA00023136"/>
    </source>
</evidence>
<dbReference type="GO" id="GO:0033617">
    <property type="term" value="P:mitochondrial respiratory chain complex IV assembly"/>
    <property type="evidence" value="ECO:0007669"/>
    <property type="project" value="TreeGrafter"/>
</dbReference>
<dbReference type="GO" id="GO:0005743">
    <property type="term" value="C:mitochondrial inner membrane"/>
    <property type="evidence" value="ECO:0007669"/>
    <property type="project" value="UniProtKB-SubCell"/>
</dbReference>
<keyword evidence="11" id="KW-1133">Transmembrane helix</keyword>
<dbReference type="OrthoDB" id="270009at2759"/>
<keyword evidence="7 11" id="KW-0472">Membrane</keyword>
<proteinExistence type="inferred from homology"/>
<sequence>MLLINRALNRGIIRTVPKNARLYSTKTNPGIRITFKGALANIAICGLVGGGVYYAFNRKKNQQLAVVKEERYGTPQLGGSYKLVDQNGVTRSSEEFKGKYQLIYFGFANCPDICPEEMDKQTQVVNQLDKLFGPIVQPIFISVDPKRDTPELLKKYVKEYHPRLVALTGTPEVIKDVTRKFRVYYNEGIKATEHDYLVDHSIIHYLMDKDGTFLEFYGKNINAQEMVKSISKIVKK</sequence>
<accession>A0A976M7Y0</accession>
<protein>
    <submittedName>
        <fullName evidence="12">Uncharacterized protein</fullName>
    </submittedName>
</protein>
<comment type="similarity">
    <text evidence="2 8">Belongs to the SCO1/2 family.</text>
</comment>
<evidence type="ECO:0000256" key="9">
    <source>
        <dbReference type="PIRSR" id="PIRSR037736-1"/>
    </source>
</evidence>
<dbReference type="InterPro" id="IPR017276">
    <property type="entry name" value="Synth_of_cyt-c-oxidase_Sco1/2"/>
</dbReference>
<dbReference type="EMBL" id="CP056068">
    <property type="protein sequence ID" value="UKJ90236.1"/>
    <property type="molecule type" value="Genomic_DNA"/>
</dbReference>
<name>A0A976M7Y0_THEOR</name>
<feature type="disulfide bond" description="Redox-active" evidence="10">
    <location>
        <begin position="110"/>
        <end position="114"/>
    </location>
</feature>
<evidence type="ECO:0000256" key="6">
    <source>
        <dbReference type="ARBA" id="ARBA00023128"/>
    </source>
</evidence>
<dbReference type="Pfam" id="PF02630">
    <property type="entry name" value="SCO1-SenC"/>
    <property type="match status" value="1"/>
</dbReference>
<dbReference type="InterPro" id="IPR003782">
    <property type="entry name" value="SCO1/SenC"/>
</dbReference>
<dbReference type="PANTHER" id="PTHR12151">
    <property type="entry name" value="ELECTRON TRANSPORT PROTIN SCO1/SENC FAMILY MEMBER"/>
    <property type="match status" value="1"/>
</dbReference>
<feature type="binding site" evidence="9">
    <location>
        <position position="110"/>
    </location>
    <ligand>
        <name>Cu cation</name>
        <dbReference type="ChEBI" id="CHEBI:23378"/>
    </ligand>
</feature>
<dbReference type="GO" id="GO:0005507">
    <property type="term" value="F:copper ion binding"/>
    <property type="evidence" value="ECO:0007669"/>
    <property type="project" value="InterPro"/>
</dbReference>
<keyword evidence="10" id="KW-1015">Disulfide bond</keyword>
<dbReference type="Proteomes" id="UP000244803">
    <property type="component" value="Chromosome 2"/>
</dbReference>
<evidence type="ECO:0000256" key="8">
    <source>
        <dbReference type="PIRNR" id="PIRNR037736"/>
    </source>
</evidence>
<dbReference type="GO" id="GO:0016531">
    <property type="term" value="F:copper chaperone activity"/>
    <property type="evidence" value="ECO:0007669"/>
    <property type="project" value="InterPro"/>
</dbReference>
<keyword evidence="6 8" id="KW-0496">Mitochondrion</keyword>
<keyword evidence="3 9" id="KW-0479">Metal-binding</keyword>
<dbReference type="PANTHER" id="PTHR12151:SF5">
    <property type="entry name" value="AT19154P"/>
    <property type="match status" value="1"/>
</dbReference>
<dbReference type="PIRSF" id="PIRSF037736">
    <property type="entry name" value="SCO1"/>
    <property type="match status" value="1"/>
</dbReference>